<evidence type="ECO:0000313" key="3">
    <source>
        <dbReference type="Proteomes" id="UP000730481"/>
    </source>
</evidence>
<feature type="region of interest" description="Disordered" evidence="1">
    <location>
        <begin position="170"/>
        <end position="199"/>
    </location>
</feature>
<keyword evidence="3" id="KW-1185">Reference proteome</keyword>
<feature type="region of interest" description="Disordered" evidence="1">
    <location>
        <begin position="568"/>
        <end position="599"/>
    </location>
</feature>
<protein>
    <submittedName>
        <fullName evidence="2">Uncharacterized protein</fullName>
    </submittedName>
</protein>
<sequence length="599" mass="65706">MNNPDWRRRRAGCSSCEFTATGSGMNHARPSSSEISHKVSEKRAISYMNNGNISAWAFIDGANQSQLSLCSSEPDIKDSNVSSTNEEHGSLSQDNIEPTESKSIGNAMGGLCIVRFDVDLVGGQYKGRQLRVFEVSPIPLHAGNTQDHGTAIASIDREAPIAYIQRVVGKRPRTEQGTENHLDESGPTPRHASLTKFSNGSSLYDEKVGRAREALLKDPSVTKIGSGHVNSQSKIMSRLPLPMEQSRESEEVERRKAAFRKILHKLQQGSKLQTESTKRNAFSASSRLRGYPWGPRSSRHSSSFAQQHSSDSGIGSLYSDPPTRRDASSDSGIRIDSDVLTYGLNPRAREFLSFKKGFSAESQSQEIINFSDEDVLKTILSDHINFKDERNFEKPVETESRNLDIPMPVLQSDTNVNSTGNTSNPEFSTADTTKQDVGEFNYSSKVSPTKFGVPLGACGTSVRNILPPGVLPGLGLGGILPTPATFGSPPNPSMIEPLMQQYSFATGPFMGNYALPQMLFNPTLRSGCFPARPQPIPKPTNPDPIQQQQYEEYIEWRKANEPGYALACKSRQQRRAQRGSTTQAPPLLHSSNDGARTVQ</sequence>
<evidence type="ECO:0000313" key="2">
    <source>
        <dbReference type="EMBL" id="KAF4345458.1"/>
    </source>
</evidence>
<feature type="compositionally biased region" description="Polar residues" evidence="1">
    <location>
        <begin position="268"/>
        <end position="286"/>
    </location>
</feature>
<reference evidence="2" key="2">
    <citation type="submission" date="2020-02" db="EMBL/GenBank/DDBJ databases">
        <title>Identification and distribution of gene clusters putatively required for synthesis of sphingolipid metabolism inhibitors in phylogenetically diverse species of the filamentous fungus Fusarium.</title>
        <authorList>
            <person name="Kim H.-S."/>
            <person name="Busman M."/>
            <person name="Brown D.W."/>
            <person name="Divon H."/>
            <person name="Uhlig S."/>
            <person name="Proctor R.H."/>
        </authorList>
    </citation>
    <scope>NUCLEOTIDE SEQUENCE</scope>
    <source>
        <strain evidence="2">NRRL 25174</strain>
    </source>
</reference>
<feature type="compositionally biased region" description="Basic and acidic residues" evidence="1">
    <location>
        <begin position="322"/>
        <end position="332"/>
    </location>
</feature>
<dbReference type="Proteomes" id="UP000730481">
    <property type="component" value="Unassembled WGS sequence"/>
</dbReference>
<feature type="compositionally biased region" description="Low complexity" evidence="1">
    <location>
        <begin position="300"/>
        <end position="312"/>
    </location>
</feature>
<gene>
    <name evidence="2" type="ORF">FBEOM_567</name>
</gene>
<feature type="region of interest" description="Disordered" evidence="1">
    <location>
        <begin position="71"/>
        <end position="99"/>
    </location>
</feature>
<feature type="region of interest" description="Disordered" evidence="1">
    <location>
        <begin position="268"/>
        <end position="332"/>
    </location>
</feature>
<feature type="compositionally biased region" description="Polar residues" evidence="1">
    <location>
        <begin position="578"/>
        <end position="599"/>
    </location>
</feature>
<organism evidence="2 3">
    <name type="scientific">Fusarium beomiforme</name>
    <dbReference type="NCBI Taxonomy" id="44412"/>
    <lineage>
        <taxon>Eukaryota</taxon>
        <taxon>Fungi</taxon>
        <taxon>Dikarya</taxon>
        <taxon>Ascomycota</taxon>
        <taxon>Pezizomycotina</taxon>
        <taxon>Sordariomycetes</taxon>
        <taxon>Hypocreomycetidae</taxon>
        <taxon>Hypocreales</taxon>
        <taxon>Nectriaceae</taxon>
        <taxon>Fusarium</taxon>
        <taxon>Fusarium burgessii species complex</taxon>
    </lineage>
</organism>
<feature type="compositionally biased region" description="Basic and acidic residues" evidence="1">
    <location>
        <begin position="172"/>
        <end position="184"/>
    </location>
</feature>
<dbReference type="EMBL" id="PVQB02000026">
    <property type="protein sequence ID" value="KAF4345458.1"/>
    <property type="molecule type" value="Genomic_DNA"/>
</dbReference>
<evidence type="ECO:0000256" key="1">
    <source>
        <dbReference type="SAM" id="MobiDB-lite"/>
    </source>
</evidence>
<feature type="region of interest" description="Disordered" evidence="1">
    <location>
        <begin position="409"/>
        <end position="432"/>
    </location>
</feature>
<feature type="compositionally biased region" description="Basic and acidic residues" evidence="1">
    <location>
        <begin position="245"/>
        <end position="255"/>
    </location>
</feature>
<dbReference type="AlphaFoldDB" id="A0A9P5AVG3"/>
<comment type="caution">
    <text evidence="2">The sequence shown here is derived from an EMBL/GenBank/DDBJ whole genome shotgun (WGS) entry which is preliminary data.</text>
</comment>
<dbReference type="OrthoDB" id="4755921at2759"/>
<accession>A0A9P5AVG3</accession>
<feature type="region of interest" description="Disordered" evidence="1">
    <location>
        <begin position="223"/>
        <end position="255"/>
    </location>
</feature>
<feature type="compositionally biased region" description="Polar residues" evidence="1">
    <location>
        <begin position="79"/>
        <end position="99"/>
    </location>
</feature>
<feature type="compositionally biased region" description="Polar residues" evidence="1">
    <location>
        <begin position="411"/>
        <end position="432"/>
    </location>
</feature>
<proteinExistence type="predicted"/>
<name>A0A9P5AVG3_9HYPO</name>
<reference evidence="2" key="1">
    <citation type="journal article" date="2017" name="Mycologia">
        <title>Fusarium algeriense, sp. nov., a novel toxigenic crown rot pathogen of durum wheat from Algeria is nested in the Fusarium burgessii species complex.</title>
        <authorList>
            <person name="Laraba I."/>
            <person name="Keddad A."/>
            <person name="Boureghda H."/>
            <person name="Abdallah N."/>
            <person name="Vaughan M.M."/>
            <person name="Proctor R.H."/>
            <person name="Busman M."/>
            <person name="O'Donnell K."/>
        </authorList>
    </citation>
    <scope>NUCLEOTIDE SEQUENCE</scope>
    <source>
        <strain evidence="2">NRRL 25174</strain>
    </source>
</reference>